<accession>A0ABM7UKS4</accession>
<evidence type="ECO:0000313" key="1">
    <source>
        <dbReference type="EMBL" id="BDA79506.1"/>
    </source>
</evidence>
<dbReference type="RefSeq" id="WP_109019097.1">
    <property type="nucleotide sequence ID" value="NZ_AP025028.1"/>
</dbReference>
<evidence type="ECO:0008006" key="3">
    <source>
        <dbReference type="Google" id="ProtNLM"/>
    </source>
</evidence>
<organism evidence="1 2">
    <name type="scientific">Leptospira kobayashii</name>
    <dbReference type="NCBI Taxonomy" id="1917830"/>
    <lineage>
        <taxon>Bacteria</taxon>
        <taxon>Pseudomonadati</taxon>
        <taxon>Spirochaetota</taxon>
        <taxon>Spirochaetia</taxon>
        <taxon>Leptospirales</taxon>
        <taxon>Leptospiraceae</taxon>
        <taxon>Leptospira</taxon>
    </lineage>
</organism>
<dbReference type="Proteomes" id="UP000245263">
    <property type="component" value="Chromosome 1"/>
</dbReference>
<proteinExistence type="predicted"/>
<evidence type="ECO:0000313" key="2">
    <source>
        <dbReference type="Proteomes" id="UP000245263"/>
    </source>
</evidence>
<protein>
    <recommendedName>
        <fullName evidence="3">Tetratricopeptide repeat protein</fullName>
    </recommendedName>
</protein>
<dbReference type="Gene3D" id="1.25.40.10">
    <property type="entry name" value="Tetratricopeptide repeat domain"/>
    <property type="match status" value="1"/>
</dbReference>
<keyword evidence="2" id="KW-1185">Reference proteome</keyword>
<reference evidence="1 2" key="1">
    <citation type="submission" date="2021-08" db="EMBL/GenBank/DDBJ databases">
        <title>Complete genome sequence of Leptospira kobayashii strain E30.</title>
        <authorList>
            <person name="Nakao R."/>
            <person name="Nakamura S."/>
            <person name="Masuzawa T."/>
            <person name="Koizumi N."/>
        </authorList>
    </citation>
    <scope>NUCLEOTIDE SEQUENCE [LARGE SCALE GENOMIC DNA]</scope>
    <source>
        <strain evidence="1 2">E30</strain>
    </source>
</reference>
<dbReference type="EMBL" id="AP025028">
    <property type="protein sequence ID" value="BDA79506.1"/>
    <property type="molecule type" value="Genomic_DNA"/>
</dbReference>
<sequence length="203" mass="24637">MTVKTTIYIFRLFLGFLIFAEVLFAAPSKRKEETTILKKQIFEYHRSDEETKSIPYLEKYLTISPNELYFKLVYAKALLYRTDLEVPRNDENIESRINKTRAIQTNYNRASKIFQENVLHLEKVRPRDPNLGRWYYLWAFSEWFSDNKEKSIKLFQKAVKLDYRLTECYYNIAALYESLGQWKDAELFWRKYEKAEKELEEEE</sequence>
<name>A0ABM7UKS4_9LEPT</name>
<dbReference type="InterPro" id="IPR011990">
    <property type="entry name" value="TPR-like_helical_dom_sf"/>
</dbReference>
<dbReference type="SUPFAM" id="SSF48452">
    <property type="entry name" value="TPR-like"/>
    <property type="match status" value="1"/>
</dbReference>
<gene>
    <name evidence="1" type="ORF">LPTSP3_g24360</name>
</gene>